<dbReference type="GO" id="GO:0030976">
    <property type="term" value="F:thiamine pyrophosphate binding"/>
    <property type="evidence" value="ECO:0007669"/>
    <property type="project" value="UniProtKB-UniRule"/>
</dbReference>
<evidence type="ECO:0000256" key="6">
    <source>
        <dbReference type="ARBA" id="ARBA00023211"/>
    </source>
</evidence>
<dbReference type="Gene3D" id="3.40.50.970">
    <property type="match status" value="2"/>
</dbReference>
<evidence type="ECO:0000259" key="8">
    <source>
        <dbReference type="Pfam" id="PF02775"/>
    </source>
</evidence>
<keyword evidence="3 7" id="KW-0479">Metal-binding</keyword>
<dbReference type="PANTHER" id="PTHR42916">
    <property type="entry name" value="2-SUCCINYL-5-ENOLPYRUVYL-6-HYDROXY-3-CYCLOHEXENE-1-CARBOXYLATE SYNTHASE"/>
    <property type="match status" value="1"/>
</dbReference>
<dbReference type="PANTHER" id="PTHR42916:SF1">
    <property type="entry name" value="PROTEIN PHYLLO, CHLOROPLASTIC"/>
    <property type="match status" value="1"/>
</dbReference>
<dbReference type="Pfam" id="PF02775">
    <property type="entry name" value="TPP_enzyme_C"/>
    <property type="match status" value="1"/>
</dbReference>
<dbReference type="UniPathway" id="UPA01057">
    <property type="reaction ID" value="UER00164"/>
</dbReference>
<comment type="cofactor">
    <cofactor evidence="7">
        <name>Mg(2+)</name>
        <dbReference type="ChEBI" id="CHEBI:18420"/>
    </cofactor>
    <cofactor evidence="7">
        <name>Mn(2+)</name>
        <dbReference type="ChEBI" id="CHEBI:29035"/>
    </cofactor>
</comment>
<dbReference type="SUPFAM" id="SSF52467">
    <property type="entry name" value="DHS-like NAD/FAD-binding domain"/>
    <property type="match status" value="1"/>
</dbReference>
<dbReference type="UniPathway" id="UPA00079"/>
<proteinExistence type="inferred from homology"/>
<dbReference type="Gene3D" id="3.40.50.1220">
    <property type="entry name" value="TPP-binding domain"/>
    <property type="match status" value="1"/>
</dbReference>
<dbReference type="RefSeq" id="WP_142506504.1">
    <property type="nucleotide sequence ID" value="NZ_FXTI01000012.1"/>
</dbReference>
<dbReference type="InterPro" id="IPR029061">
    <property type="entry name" value="THDP-binding"/>
</dbReference>
<evidence type="ECO:0000256" key="1">
    <source>
        <dbReference type="ARBA" id="ARBA00022428"/>
    </source>
</evidence>
<name>A0A521F0X1_9BACL</name>
<keyword evidence="12" id="KW-1185">Reference proteome</keyword>
<dbReference type="HAMAP" id="MF_01659">
    <property type="entry name" value="MenD"/>
    <property type="match status" value="1"/>
</dbReference>
<evidence type="ECO:0000256" key="5">
    <source>
        <dbReference type="ARBA" id="ARBA00023052"/>
    </source>
</evidence>
<comment type="subunit">
    <text evidence="7">Homodimer.</text>
</comment>
<comment type="function">
    <text evidence="7">Catalyzes the thiamine diphosphate-dependent decarboxylation of 2-oxoglutarate and the subsequent addition of the resulting succinic semialdehyde-thiamine pyrophosphate anion to isochorismate to yield 2-succinyl-5-enolpyruvyl-6-hydroxy-3-cyclohexene-1-carboxylate (SEPHCHC).</text>
</comment>
<dbReference type="CDD" id="cd02009">
    <property type="entry name" value="TPP_SHCHC_synthase"/>
    <property type="match status" value="1"/>
</dbReference>
<comment type="pathway">
    <text evidence="7">Quinol/quinone metabolism; 1,4-dihydroxy-2-naphthoate biosynthesis; 1,4-dihydroxy-2-naphthoate from chorismate: step 2/7.</text>
</comment>
<feature type="domain" description="Menaquinone biosynthesis protein MenD middle" evidence="10">
    <location>
        <begin position="195"/>
        <end position="408"/>
    </location>
</feature>
<dbReference type="InterPro" id="IPR011766">
    <property type="entry name" value="TPP_enzyme_TPP-bd"/>
</dbReference>
<dbReference type="EMBL" id="FXTI01000012">
    <property type="protein sequence ID" value="SMO89819.1"/>
    <property type="molecule type" value="Genomic_DNA"/>
</dbReference>
<protein>
    <recommendedName>
        <fullName evidence="7">2-succinyl-5-enolpyruvyl-6-hydroxy-3-cyclohexene-1-carboxylate synthase</fullName>
        <shortName evidence="7">SEPHCHC synthase</shortName>
        <ecNumber evidence="7">2.2.1.9</ecNumber>
    </recommendedName>
    <alternativeName>
        <fullName evidence="7">Menaquinone biosynthesis protein MenD</fullName>
    </alternativeName>
</protein>
<comment type="pathway">
    <text evidence="7">Quinol/quinone metabolism; menaquinone biosynthesis.</text>
</comment>
<keyword evidence="2 7" id="KW-0808">Transferase</keyword>
<dbReference type="AlphaFoldDB" id="A0A521F0X1"/>
<accession>A0A521F0X1</accession>
<dbReference type="OrthoDB" id="9791859at2"/>
<comment type="catalytic activity">
    <reaction evidence="7">
        <text>isochorismate + 2-oxoglutarate + H(+) = 5-enolpyruvoyl-6-hydroxy-2-succinyl-cyclohex-3-ene-1-carboxylate + CO2</text>
        <dbReference type="Rhea" id="RHEA:25593"/>
        <dbReference type="ChEBI" id="CHEBI:15378"/>
        <dbReference type="ChEBI" id="CHEBI:16526"/>
        <dbReference type="ChEBI" id="CHEBI:16810"/>
        <dbReference type="ChEBI" id="CHEBI:29780"/>
        <dbReference type="ChEBI" id="CHEBI:58818"/>
        <dbReference type="EC" id="2.2.1.9"/>
    </reaction>
</comment>
<evidence type="ECO:0000256" key="4">
    <source>
        <dbReference type="ARBA" id="ARBA00022842"/>
    </source>
</evidence>
<dbReference type="GO" id="GO:0009234">
    <property type="term" value="P:menaquinone biosynthetic process"/>
    <property type="evidence" value="ECO:0007669"/>
    <property type="project" value="UniProtKB-UniRule"/>
</dbReference>
<dbReference type="EC" id="2.2.1.9" evidence="7"/>
<dbReference type="NCBIfam" id="TIGR00173">
    <property type="entry name" value="menD"/>
    <property type="match status" value="1"/>
</dbReference>
<dbReference type="InterPro" id="IPR032264">
    <property type="entry name" value="MenD_middle"/>
</dbReference>
<keyword evidence="5 7" id="KW-0786">Thiamine pyrophosphate</keyword>
<dbReference type="Pfam" id="PF02776">
    <property type="entry name" value="TPP_enzyme_N"/>
    <property type="match status" value="1"/>
</dbReference>
<keyword evidence="6 7" id="KW-0464">Manganese</keyword>
<feature type="domain" description="Thiamine pyrophosphate enzyme N-terminal TPP-binding" evidence="9">
    <location>
        <begin position="13"/>
        <end position="125"/>
    </location>
</feature>
<evidence type="ECO:0000256" key="2">
    <source>
        <dbReference type="ARBA" id="ARBA00022679"/>
    </source>
</evidence>
<feature type="domain" description="Thiamine pyrophosphate enzyme TPP-binding" evidence="8">
    <location>
        <begin position="443"/>
        <end position="560"/>
    </location>
</feature>
<dbReference type="Pfam" id="PF16582">
    <property type="entry name" value="TPP_enzyme_M_2"/>
    <property type="match status" value="1"/>
</dbReference>
<comment type="cofactor">
    <cofactor evidence="7">
        <name>thiamine diphosphate</name>
        <dbReference type="ChEBI" id="CHEBI:58937"/>
    </cofactor>
    <text evidence="7">Binds 1 thiamine pyrophosphate per subunit.</text>
</comment>
<gene>
    <name evidence="7" type="primary">menD</name>
    <name evidence="11" type="ORF">SAMN06264849_11215</name>
</gene>
<evidence type="ECO:0000256" key="7">
    <source>
        <dbReference type="HAMAP-Rule" id="MF_01659"/>
    </source>
</evidence>
<dbReference type="InterPro" id="IPR029035">
    <property type="entry name" value="DHS-like_NAD/FAD-binding_dom"/>
</dbReference>
<dbReference type="PIRSF" id="PIRSF004983">
    <property type="entry name" value="MenD"/>
    <property type="match status" value="1"/>
</dbReference>
<evidence type="ECO:0000313" key="12">
    <source>
        <dbReference type="Proteomes" id="UP000315636"/>
    </source>
</evidence>
<comment type="similarity">
    <text evidence="7">Belongs to the TPP enzyme family. MenD subfamily.</text>
</comment>
<dbReference type="GO" id="GO:0070204">
    <property type="term" value="F:2-succinyl-5-enolpyruvyl-6-hydroxy-3-cyclohexene-1-carboxylic-acid synthase activity"/>
    <property type="evidence" value="ECO:0007669"/>
    <property type="project" value="UniProtKB-UniRule"/>
</dbReference>
<evidence type="ECO:0000256" key="3">
    <source>
        <dbReference type="ARBA" id="ARBA00022723"/>
    </source>
</evidence>
<evidence type="ECO:0000259" key="9">
    <source>
        <dbReference type="Pfam" id="PF02776"/>
    </source>
</evidence>
<dbReference type="Proteomes" id="UP000315636">
    <property type="component" value="Unassembled WGS sequence"/>
</dbReference>
<evidence type="ECO:0000313" key="11">
    <source>
        <dbReference type="EMBL" id="SMO89819.1"/>
    </source>
</evidence>
<dbReference type="GO" id="GO:0030145">
    <property type="term" value="F:manganese ion binding"/>
    <property type="evidence" value="ECO:0007669"/>
    <property type="project" value="UniProtKB-UniRule"/>
</dbReference>
<organism evidence="11 12">
    <name type="scientific">Melghirimyces algeriensis</name>
    <dbReference type="NCBI Taxonomy" id="910412"/>
    <lineage>
        <taxon>Bacteria</taxon>
        <taxon>Bacillati</taxon>
        <taxon>Bacillota</taxon>
        <taxon>Bacilli</taxon>
        <taxon>Bacillales</taxon>
        <taxon>Thermoactinomycetaceae</taxon>
        <taxon>Melghirimyces</taxon>
    </lineage>
</organism>
<reference evidence="11 12" key="1">
    <citation type="submission" date="2017-05" db="EMBL/GenBank/DDBJ databases">
        <authorList>
            <person name="Varghese N."/>
            <person name="Submissions S."/>
        </authorList>
    </citation>
    <scope>NUCLEOTIDE SEQUENCE [LARGE SCALE GENOMIC DNA]</scope>
    <source>
        <strain evidence="11 12">DSM 45474</strain>
    </source>
</reference>
<dbReference type="InterPro" id="IPR004433">
    <property type="entry name" value="MenaQ_synth_MenD"/>
</dbReference>
<evidence type="ECO:0000259" key="10">
    <source>
        <dbReference type="Pfam" id="PF16582"/>
    </source>
</evidence>
<keyword evidence="4 7" id="KW-0460">Magnesium</keyword>
<dbReference type="InterPro" id="IPR012001">
    <property type="entry name" value="Thiamin_PyroP_enz_TPP-bd_dom"/>
</dbReference>
<dbReference type="SUPFAM" id="SSF52518">
    <property type="entry name" value="Thiamin diphosphate-binding fold (THDP-binding)"/>
    <property type="match status" value="2"/>
</dbReference>
<sequence length="591" mass="65704">MSAVDALTAYVGAFVDELSRTGMKHAVISPGSRSTPLALVLQSHPEITTWVHVDERSAGFFALGLAKAREEAVGLLCTSGTAAANYYPAIMEAKLSRVPLVVLTADRPHELRDVGAPQTVDQLGMYGSHVKWFVEMALPESSESMLRYVRTQACRSVETATAGPMGPVHLNFPFREPLIPQLSTPSLWNGARRKDQATPYVQVSEGAKELSASELDVWAQTFSDVERGLIVCGPQNDSRLGEAIHRLADGLGFPVLADPLSQLRSGPHPKEWMLESYDAFLREQEVVKALSPEVVIRFGAMPVSKACFLYLKAHPESRHIVIDPDIGWRDPSLLASDMIYADPLRFSEGIVERISEKKKEPSSWAQLWKELNRCSRSILQTECRLESFFEGRIFMELKELIPDEGLLFAGNSMPVRDLDSFFLNTDRRIQTMGNRGANGIDGVVSTALGTAAARNRVTLVIGDLSFYHDLNGLLISKRYELNATIVVANNDGGGIFSLLPQATQTNESTYEALFGTPMGLDYAHAVQMYGGHFERPESWNAFRQAYADSLRRKGLTVIEVRSNRQENAFFHRNIWEQVAQSVRSQLRERDD</sequence>
<dbReference type="CDD" id="cd07037">
    <property type="entry name" value="TPP_PYR_MenD"/>
    <property type="match status" value="1"/>
</dbReference>
<keyword evidence="1 7" id="KW-0474">Menaquinone biosynthesis</keyword>
<dbReference type="GO" id="GO:0000287">
    <property type="term" value="F:magnesium ion binding"/>
    <property type="evidence" value="ECO:0007669"/>
    <property type="project" value="UniProtKB-UniRule"/>
</dbReference>